<comment type="similarity">
    <text evidence="8">Belongs to the TonB-dependent receptor family.</text>
</comment>
<comment type="caution">
    <text evidence="11">The sequence shown here is derived from an EMBL/GenBank/DDBJ whole genome shotgun (WGS) entry which is preliminary data.</text>
</comment>
<dbReference type="EMBL" id="ADLV01000029">
    <property type="protein sequence ID" value="EGK01211.1"/>
    <property type="molecule type" value="Genomic_DNA"/>
</dbReference>
<feature type="chain" id="PRO_5003328566" description="TonB-dependent receptor plug domain-containing protein" evidence="9">
    <location>
        <begin position="34"/>
        <end position="1079"/>
    </location>
</feature>
<dbReference type="InterPro" id="IPR012910">
    <property type="entry name" value="Plug_dom"/>
</dbReference>
<dbReference type="NCBIfam" id="TIGR04057">
    <property type="entry name" value="SusC_RagA_signa"/>
    <property type="match status" value="1"/>
</dbReference>
<dbReference type="PANTHER" id="PTHR30069">
    <property type="entry name" value="TONB-DEPENDENT OUTER MEMBRANE RECEPTOR"/>
    <property type="match status" value="1"/>
</dbReference>
<dbReference type="InterPro" id="IPR037066">
    <property type="entry name" value="Plug_dom_sf"/>
</dbReference>
<dbReference type="AlphaFoldDB" id="F5IZ86"/>
<dbReference type="PROSITE" id="PS52016">
    <property type="entry name" value="TONB_DEPENDENT_REC_3"/>
    <property type="match status" value="1"/>
</dbReference>
<dbReference type="PANTHER" id="PTHR30069:SF29">
    <property type="entry name" value="HEMOGLOBIN AND HEMOGLOBIN-HAPTOGLOBIN-BINDING PROTEIN 1-RELATED"/>
    <property type="match status" value="1"/>
</dbReference>
<gene>
    <name evidence="11" type="ORF">HMPREF9455_02403</name>
</gene>
<dbReference type="InterPro" id="IPR008969">
    <property type="entry name" value="CarboxyPept-like_regulatory"/>
</dbReference>
<dbReference type="InterPro" id="IPR023997">
    <property type="entry name" value="TonB-dep_OMP_SusC/RagA_CS"/>
</dbReference>
<dbReference type="InterPro" id="IPR018247">
    <property type="entry name" value="EF_Hand_1_Ca_BS"/>
</dbReference>
<keyword evidence="4 8" id="KW-0812">Transmembrane</keyword>
<keyword evidence="3 8" id="KW-1134">Transmembrane beta strand</keyword>
<dbReference type="InterPro" id="IPR023996">
    <property type="entry name" value="TonB-dep_OMP_SusC/RagA"/>
</dbReference>
<evidence type="ECO:0000256" key="8">
    <source>
        <dbReference type="PROSITE-ProRule" id="PRU01360"/>
    </source>
</evidence>
<evidence type="ECO:0000313" key="11">
    <source>
        <dbReference type="EMBL" id="EGK01211.1"/>
    </source>
</evidence>
<comment type="subcellular location">
    <subcellularLocation>
        <location evidence="1 8">Cell outer membrane</location>
        <topology evidence="1 8">Multi-pass membrane protein</topology>
    </subcellularLocation>
</comment>
<protein>
    <recommendedName>
        <fullName evidence="10">TonB-dependent receptor plug domain-containing protein</fullName>
    </recommendedName>
</protein>
<evidence type="ECO:0000256" key="2">
    <source>
        <dbReference type="ARBA" id="ARBA00022448"/>
    </source>
</evidence>
<evidence type="ECO:0000256" key="5">
    <source>
        <dbReference type="ARBA" id="ARBA00022729"/>
    </source>
</evidence>
<dbReference type="RefSeq" id="WP_006799934.1">
    <property type="nucleotide sequence ID" value="NZ_GL891984.1"/>
</dbReference>
<dbReference type="GO" id="GO:0009279">
    <property type="term" value="C:cell outer membrane"/>
    <property type="evidence" value="ECO:0007669"/>
    <property type="project" value="UniProtKB-SubCell"/>
</dbReference>
<keyword evidence="2 8" id="KW-0813">Transport</keyword>
<dbReference type="Gene3D" id="2.40.170.20">
    <property type="entry name" value="TonB-dependent receptor, beta-barrel domain"/>
    <property type="match status" value="1"/>
</dbReference>
<evidence type="ECO:0000256" key="3">
    <source>
        <dbReference type="ARBA" id="ARBA00022452"/>
    </source>
</evidence>
<organism evidence="11 12">
    <name type="scientific">Dysgonomonas gadei ATCC BAA-286</name>
    <dbReference type="NCBI Taxonomy" id="742766"/>
    <lineage>
        <taxon>Bacteria</taxon>
        <taxon>Pseudomonadati</taxon>
        <taxon>Bacteroidota</taxon>
        <taxon>Bacteroidia</taxon>
        <taxon>Bacteroidales</taxon>
        <taxon>Dysgonomonadaceae</taxon>
        <taxon>Dysgonomonas</taxon>
    </lineage>
</organism>
<evidence type="ECO:0000256" key="4">
    <source>
        <dbReference type="ARBA" id="ARBA00022692"/>
    </source>
</evidence>
<dbReference type="SUPFAM" id="SSF49464">
    <property type="entry name" value="Carboxypeptidase regulatory domain-like"/>
    <property type="match status" value="1"/>
</dbReference>
<dbReference type="OrthoDB" id="778480at2"/>
<dbReference type="HOGENOM" id="CLU_004317_1_1_10"/>
<evidence type="ECO:0000256" key="9">
    <source>
        <dbReference type="SAM" id="SignalP"/>
    </source>
</evidence>
<accession>F5IZ86</accession>
<keyword evidence="12" id="KW-1185">Reference proteome</keyword>
<dbReference type="Gene3D" id="2.60.40.1120">
    <property type="entry name" value="Carboxypeptidase-like, regulatory domain"/>
    <property type="match status" value="1"/>
</dbReference>
<evidence type="ECO:0000259" key="10">
    <source>
        <dbReference type="Pfam" id="PF07715"/>
    </source>
</evidence>
<dbReference type="Pfam" id="PF13715">
    <property type="entry name" value="CarbopepD_reg_2"/>
    <property type="match status" value="1"/>
</dbReference>
<dbReference type="NCBIfam" id="TIGR04056">
    <property type="entry name" value="OMP_RagA_SusC"/>
    <property type="match status" value="1"/>
</dbReference>
<keyword evidence="5 9" id="KW-0732">Signal</keyword>
<dbReference type="Proteomes" id="UP000004913">
    <property type="component" value="Unassembled WGS sequence"/>
</dbReference>
<dbReference type="Gene3D" id="2.170.130.10">
    <property type="entry name" value="TonB-dependent receptor, plug domain"/>
    <property type="match status" value="1"/>
</dbReference>
<dbReference type="PROSITE" id="PS00018">
    <property type="entry name" value="EF_HAND_1"/>
    <property type="match status" value="1"/>
</dbReference>
<evidence type="ECO:0000256" key="7">
    <source>
        <dbReference type="ARBA" id="ARBA00023237"/>
    </source>
</evidence>
<dbReference type="InterPro" id="IPR036942">
    <property type="entry name" value="Beta-barrel_TonB_sf"/>
</dbReference>
<keyword evidence="6 8" id="KW-0472">Membrane</keyword>
<evidence type="ECO:0000313" key="12">
    <source>
        <dbReference type="Proteomes" id="UP000004913"/>
    </source>
</evidence>
<keyword evidence="7 8" id="KW-0998">Cell outer membrane</keyword>
<feature type="signal peptide" evidence="9">
    <location>
        <begin position="1"/>
        <end position="33"/>
    </location>
</feature>
<dbReference type="eggNOG" id="COG4206">
    <property type="taxonomic scope" value="Bacteria"/>
</dbReference>
<reference evidence="11 12" key="1">
    <citation type="submission" date="2011-04" db="EMBL/GenBank/DDBJ databases">
        <title>The Genome Sequence of Dysgonomonas gadei ATCC BAA-286.</title>
        <authorList>
            <consortium name="The Broad Institute Genome Sequencing Platform"/>
            <person name="Earl A."/>
            <person name="Ward D."/>
            <person name="Feldgarden M."/>
            <person name="Gevers D."/>
            <person name="Pudlo N."/>
            <person name="Martens E."/>
            <person name="Allen-Vercoe E."/>
            <person name="Young S.K."/>
            <person name="Zeng Q."/>
            <person name="Gargeya S."/>
            <person name="Fitzgerald M."/>
            <person name="Haas B."/>
            <person name="Abouelleil A."/>
            <person name="Alvarado L."/>
            <person name="Arachchi H.M."/>
            <person name="Berlin A."/>
            <person name="Brown A."/>
            <person name="Chapman S.B."/>
            <person name="Chen Z."/>
            <person name="Dunbar C."/>
            <person name="Freedman E."/>
            <person name="Gearin G."/>
            <person name="Gellesch M."/>
            <person name="Goldberg J."/>
            <person name="Griggs A."/>
            <person name="Gujja S."/>
            <person name="Heiman D."/>
            <person name="Howarth C."/>
            <person name="Larson L."/>
            <person name="Lui A."/>
            <person name="MacDonald P.J.P."/>
            <person name="Mehta T."/>
            <person name="Montmayeur A."/>
            <person name="Murphy C."/>
            <person name="Neiman D."/>
            <person name="Pearson M."/>
            <person name="Priest M."/>
            <person name="Roberts A."/>
            <person name="Saif S."/>
            <person name="Shea T."/>
            <person name="Shenoy N."/>
            <person name="Sisk P."/>
            <person name="Stolte C."/>
            <person name="Sykes S."/>
            <person name="Yandava C."/>
            <person name="Wortman J."/>
            <person name="Nusbaum C."/>
            <person name="Birren B."/>
        </authorList>
    </citation>
    <scope>NUCLEOTIDE SEQUENCE [LARGE SCALE GENOMIC DNA]</scope>
    <source>
        <strain evidence="11 12">ATCC BAA-286</strain>
    </source>
</reference>
<proteinExistence type="inferred from homology"/>
<dbReference type="Pfam" id="PF07715">
    <property type="entry name" value="Plug"/>
    <property type="match status" value="1"/>
</dbReference>
<dbReference type="STRING" id="742766.HMPREF9455_02403"/>
<name>F5IZ86_9BACT</name>
<dbReference type="SUPFAM" id="SSF56935">
    <property type="entry name" value="Porins"/>
    <property type="match status" value="1"/>
</dbReference>
<sequence>MNVKPNSKFRKNKIALLTAAFMLCSICNSFLHANYSNENLSVNQTNRTIKGKVTDKVGDPLIGVSVTVTGTTVGAMTDIDGAYTINMPQGATQLRFSFIGFKEQIVDIQNKTNIDIVLEEDNQLLDEVVVVGYGTQKKETLTGSVAVVDGKAMENKGTLSSPLQALQGQVPGVIITRSSSAPGDESWSMSLRGAVSRNATSPLIIIDGIEYESANELRLLNPSDIESINFLKDASASIYGSKAAGGVVLVQTKKAKGGKTRVEYNGSVSAKFVGLMPEMMSLSQWADAVIQARTNDGYNNDDVWMRYAKLALANKGSYINLDHASNPISGAFTDVADYVFFDTNWNDIMWGTAASTQHELSISGGGDKATYRASLGYMYDDSNLKWGENNNNRYNFRLSNSFKLTNALSLESVIAYNRQDQVAPSQVGSVLATSIQQPGFPSSTVDGKPYAWGTWGAPNWYAELGGENKLKVSAINISESFNYSLTKDLKAVATLGYNTSTSTRDIVSKSIDWYNYAGTRVIRTAPTQDKSFYTKTNSRTDFYSLSGYLEWSRIFAKDHDIKVMGGAQYNMKEYEYSYSRTDNVMPGLEIPNGEGTSWIINPDNKDDRAKKNQEAIMSYFGRINYTFQSKYMLEGQFRYDGSSKFQSDNRWAAFWGASAGWRISEEAFMQDLSNYVSNLKLRASYGNVGNQSGIDLYDGVQLYNAYSGSGALIGNGKVTYIDTNGKLVSQDRTWERIHNYNIGLDFGFFGGRLNGTVEYFWKKNNNMLVRNAYPSILGDEAPQHNAGKFKGNGFEGSFTWSDKIGNVRYNLGATYTYANTKLTDNGGDAALGQGIKSDREGYSLNSVFGLRYCGKIQTLEQLDKYVAKYKSNSPLIANALGSLRLGDNMFEDVNGDGAITVEDLVYLGTDDPKISFSFNMGIEWNGFDLSAILQGVGKRTIMRDSPLRIPMRAVYMNSSTHSIGKVWSQENPNGRYPQYTNNGSLNDYNYFPSSWSAEDGSYLRLKNITLGYTLPASLIAKTKVLSKVRVYVTGTDLWEHSKINDGWDPEAISKTGENSNGLKRYPFTRSLTFGTNITF</sequence>
<dbReference type="InterPro" id="IPR039426">
    <property type="entry name" value="TonB-dep_rcpt-like"/>
</dbReference>
<evidence type="ECO:0000256" key="6">
    <source>
        <dbReference type="ARBA" id="ARBA00023136"/>
    </source>
</evidence>
<feature type="domain" description="TonB-dependent receptor plug" evidence="10">
    <location>
        <begin position="138"/>
        <end position="247"/>
    </location>
</feature>
<dbReference type="GO" id="GO:0044718">
    <property type="term" value="P:siderophore transmembrane transport"/>
    <property type="evidence" value="ECO:0007669"/>
    <property type="project" value="TreeGrafter"/>
</dbReference>
<dbReference type="GO" id="GO:0015344">
    <property type="term" value="F:siderophore uptake transmembrane transporter activity"/>
    <property type="evidence" value="ECO:0007669"/>
    <property type="project" value="TreeGrafter"/>
</dbReference>
<evidence type="ECO:0000256" key="1">
    <source>
        <dbReference type="ARBA" id="ARBA00004571"/>
    </source>
</evidence>